<dbReference type="InterPro" id="IPR011162">
    <property type="entry name" value="MHC_I/II-like_Ag-recog"/>
</dbReference>
<accession>A0A7K9HP64</accession>
<dbReference type="InterPro" id="IPR050160">
    <property type="entry name" value="MHC/Immunoglobulin"/>
</dbReference>
<evidence type="ECO:0000256" key="5">
    <source>
        <dbReference type="ARBA" id="ARBA00023130"/>
    </source>
</evidence>
<keyword evidence="6" id="KW-0472">Membrane</keyword>
<dbReference type="EMBL" id="VWZO01008737">
    <property type="protein sequence ID" value="NXH14554.1"/>
    <property type="molecule type" value="Genomic_DNA"/>
</dbReference>
<dbReference type="GO" id="GO:0042613">
    <property type="term" value="C:MHC class II protein complex"/>
    <property type="evidence" value="ECO:0007669"/>
    <property type="project" value="UniProtKB-KW"/>
</dbReference>
<evidence type="ECO:0000256" key="8">
    <source>
        <dbReference type="ARBA" id="ARBA00023180"/>
    </source>
</evidence>
<comment type="subcellular location">
    <subcellularLocation>
        <location evidence="1">Membrane</location>
        <topology evidence="1">Single-pass type I membrane protein</topology>
    </subcellularLocation>
</comment>
<dbReference type="SMART" id="SM00921">
    <property type="entry name" value="MHC_II_beta"/>
    <property type="match status" value="1"/>
</dbReference>
<evidence type="ECO:0000313" key="11">
    <source>
        <dbReference type="EMBL" id="NXH14554.1"/>
    </source>
</evidence>
<reference evidence="11 12" key="1">
    <citation type="submission" date="2019-09" db="EMBL/GenBank/DDBJ databases">
        <title>Bird 10,000 Genomes (B10K) Project - Family phase.</title>
        <authorList>
            <person name="Zhang G."/>
        </authorList>
    </citation>
    <scope>NUCLEOTIDE SEQUENCE [LARGE SCALE GENOMIC DNA]</scope>
    <source>
        <strain evidence="11">B10K-DU-001-16</strain>
        <tissue evidence="11">Muscle</tissue>
    </source>
</reference>
<evidence type="ECO:0000256" key="7">
    <source>
        <dbReference type="ARBA" id="ARBA00023157"/>
    </source>
</evidence>
<keyword evidence="8" id="KW-0325">Glycoprotein</keyword>
<evidence type="ECO:0000256" key="3">
    <source>
        <dbReference type="ARBA" id="ARBA00022859"/>
    </source>
</evidence>
<gene>
    <name evidence="11" type="primary">Hladrb1</name>
    <name evidence="11" type="ORF">BUCCAP_R15987</name>
</gene>
<dbReference type="Pfam" id="PF00969">
    <property type="entry name" value="MHC_II_beta"/>
    <property type="match status" value="1"/>
</dbReference>
<feature type="domain" description="MHC class II beta chain N-terminal" evidence="10">
    <location>
        <begin position="13"/>
        <end position="87"/>
    </location>
</feature>
<feature type="non-terminal residue" evidence="11">
    <location>
        <position position="1"/>
    </location>
</feature>
<keyword evidence="12" id="KW-1185">Reference proteome</keyword>
<evidence type="ECO:0000256" key="1">
    <source>
        <dbReference type="ARBA" id="ARBA00004479"/>
    </source>
</evidence>
<keyword evidence="3" id="KW-0391">Immunity</keyword>
<organism evidence="11 12">
    <name type="scientific">Bucco capensis</name>
    <name type="common">collared puffbird</name>
    <dbReference type="NCBI Taxonomy" id="135168"/>
    <lineage>
        <taxon>Eukaryota</taxon>
        <taxon>Metazoa</taxon>
        <taxon>Chordata</taxon>
        <taxon>Craniata</taxon>
        <taxon>Vertebrata</taxon>
        <taxon>Euteleostomi</taxon>
        <taxon>Archelosauria</taxon>
        <taxon>Archosauria</taxon>
        <taxon>Dinosauria</taxon>
        <taxon>Saurischia</taxon>
        <taxon>Theropoda</taxon>
        <taxon>Coelurosauria</taxon>
        <taxon>Aves</taxon>
        <taxon>Neognathae</taxon>
        <taxon>Neoaves</taxon>
        <taxon>Telluraves</taxon>
        <taxon>Coraciimorphae</taxon>
        <taxon>Piciformes</taxon>
        <taxon>Bucconidae</taxon>
        <taxon>Bucco</taxon>
    </lineage>
</organism>
<dbReference type="InterPro" id="IPR014745">
    <property type="entry name" value="MHC_II_a/b_N"/>
</dbReference>
<proteinExistence type="predicted"/>
<evidence type="ECO:0000256" key="2">
    <source>
        <dbReference type="ARBA" id="ARBA00022692"/>
    </source>
</evidence>
<dbReference type="SUPFAM" id="SSF54452">
    <property type="entry name" value="MHC antigen-recognition domain"/>
    <property type="match status" value="1"/>
</dbReference>
<dbReference type="PANTHER" id="PTHR19944:SF99">
    <property type="entry name" value="HLA CLASS II HISTOCOMPATIBILITY ANTIGEN, DRB1 BETA CHAIN"/>
    <property type="match status" value="1"/>
</dbReference>
<dbReference type="InterPro" id="IPR000353">
    <property type="entry name" value="MHC_II_b_N"/>
</dbReference>
<dbReference type="FunFam" id="3.10.320.10:FF:000001">
    <property type="entry name" value="HLA class II histocompatibility antigen, DRB1-1 beta chain"/>
    <property type="match status" value="1"/>
</dbReference>
<keyword evidence="2" id="KW-0812">Transmembrane</keyword>
<dbReference type="AlphaFoldDB" id="A0A7K9HP64"/>
<keyword evidence="9" id="KW-0491">MHC II</keyword>
<dbReference type="GO" id="GO:0002250">
    <property type="term" value="P:adaptive immune response"/>
    <property type="evidence" value="ECO:0007669"/>
    <property type="project" value="UniProtKB-KW"/>
</dbReference>
<protein>
    <submittedName>
        <fullName evidence="11">2B19 protein</fullName>
    </submittedName>
</protein>
<evidence type="ECO:0000256" key="6">
    <source>
        <dbReference type="ARBA" id="ARBA00023136"/>
    </source>
</evidence>
<dbReference type="Gene3D" id="3.10.320.10">
    <property type="entry name" value="Class II Histocompatibility Antigen, M Beta Chain, Chain B, domain 1"/>
    <property type="match status" value="1"/>
</dbReference>
<sequence length="93" mass="11151">PPPAGFFQEMNMFECHFFNGTEQVRYVHRNIYNREQLLHFDSDVGIYVADTPMGEKDAKDWNSDPVFMEQRRAEVDTVCRHNYRCWSPFTVER</sequence>
<dbReference type="PANTHER" id="PTHR19944">
    <property type="entry name" value="MHC CLASS II-RELATED"/>
    <property type="match status" value="1"/>
</dbReference>
<keyword evidence="4" id="KW-1133">Transmembrane helix</keyword>
<keyword evidence="5" id="KW-1064">Adaptive immunity</keyword>
<feature type="non-terminal residue" evidence="11">
    <location>
        <position position="93"/>
    </location>
</feature>
<evidence type="ECO:0000256" key="9">
    <source>
        <dbReference type="ARBA" id="ARBA00023182"/>
    </source>
</evidence>
<evidence type="ECO:0000256" key="4">
    <source>
        <dbReference type="ARBA" id="ARBA00022989"/>
    </source>
</evidence>
<dbReference type="OrthoDB" id="10043043at2759"/>
<comment type="caution">
    <text evidence="11">The sequence shown here is derived from an EMBL/GenBank/DDBJ whole genome shotgun (WGS) entry which is preliminary data.</text>
</comment>
<dbReference type="Proteomes" id="UP000534107">
    <property type="component" value="Unassembled WGS sequence"/>
</dbReference>
<name>A0A7K9HP64_9PICI</name>
<dbReference type="GO" id="GO:0002504">
    <property type="term" value="P:antigen processing and presentation of peptide or polysaccharide antigen via MHC class II"/>
    <property type="evidence" value="ECO:0007669"/>
    <property type="project" value="UniProtKB-KW"/>
</dbReference>
<evidence type="ECO:0000313" key="12">
    <source>
        <dbReference type="Proteomes" id="UP000534107"/>
    </source>
</evidence>
<evidence type="ECO:0000259" key="10">
    <source>
        <dbReference type="SMART" id="SM00921"/>
    </source>
</evidence>
<keyword evidence="7" id="KW-1015">Disulfide bond</keyword>